<dbReference type="PANTHER" id="PTHR43434">
    <property type="entry name" value="PHOSPHOGLYCOLATE PHOSPHATASE"/>
    <property type="match status" value="1"/>
</dbReference>
<dbReference type="Gene3D" id="1.10.150.520">
    <property type="match status" value="1"/>
</dbReference>
<dbReference type="NCBIfam" id="TIGR01549">
    <property type="entry name" value="HAD-SF-IA-v1"/>
    <property type="match status" value="1"/>
</dbReference>
<dbReference type="Gene3D" id="3.40.50.1000">
    <property type="entry name" value="HAD superfamily/HAD-like"/>
    <property type="match status" value="1"/>
</dbReference>
<dbReference type="AlphaFoldDB" id="A0A840SJ07"/>
<keyword evidence="5" id="KW-0378">Hydrolase</keyword>
<evidence type="ECO:0000256" key="1">
    <source>
        <dbReference type="ARBA" id="ARBA00000830"/>
    </source>
</evidence>
<dbReference type="PANTHER" id="PTHR43434:SF1">
    <property type="entry name" value="PHOSPHOGLYCOLATE PHOSPHATASE"/>
    <property type="match status" value="1"/>
</dbReference>
<dbReference type="RefSeq" id="WP_184652913.1">
    <property type="nucleotide sequence ID" value="NZ_JACHFR010000003.1"/>
</dbReference>
<comment type="caution">
    <text evidence="5">The sequence shown here is derived from an EMBL/GenBank/DDBJ whole genome shotgun (WGS) entry which is preliminary data.</text>
</comment>
<dbReference type="SUPFAM" id="SSF56784">
    <property type="entry name" value="HAD-like"/>
    <property type="match status" value="1"/>
</dbReference>
<dbReference type="SFLD" id="SFLDS00003">
    <property type="entry name" value="Haloacid_Dehalogenase"/>
    <property type="match status" value="1"/>
</dbReference>
<dbReference type="PRINTS" id="PR00413">
    <property type="entry name" value="HADHALOGNASE"/>
</dbReference>
<evidence type="ECO:0000256" key="4">
    <source>
        <dbReference type="ARBA" id="ARBA00013078"/>
    </source>
</evidence>
<dbReference type="Proteomes" id="UP000578697">
    <property type="component" value="Unassembled WGS sequence"/>
</dbReference>
<gene>
    <name evidence="5" type="ORF">HNP77_001865</name>
</gene>
<dbReference type="Pfam" id="PF00702">
    <property type="entry name" value="Hydrolase"/>
    <property type="match status" value="1"/>
</dbReference>
<organism evidence="5 6">
    <name type="scientific">Treponema rectale</name>
    <dbReference type="NCBI Taxonomy" id="744512"/>
    <lineage>
        <taxon>Bacteria</taxon>
        <taxon>Pseudomonadati</taxon>
        <taxon>Spirochaetota</taxon>
        <taxon>Spirochaetia</taxon>
        <taxon>Spirochaetales</taxon>
        <taxon>Treponemataceae</taxon>
        <taxon>Treponema</taxon>
    </lineage>
</organism>
<dbReference type="GO" id="GO:0005829">
    <property type="term" value="C:cytosol"/>
    <property type="evidence" value="ECO:0007669"/>
    <property type="project" value="TreeGrafter"/>
</dbReference>
<dbReference type="GO" id="GO:0006281">
    <property type="term" value="P:DNA repair"/>
    <property type="evidence" value="ECO:0007669"/>
    <property type="project" value="TreeGrafter"/>
</dbReference>
<comment type="similarity">
    <text evidence="3">Belongs to the HAD-like hydrolase superfamily. CbbY/CbbZ/Gph/YieH family.</text>
</comment>
<dbReference type="InterPro" id="IPR036412">
    <property type="entry name" value="HAD-like_sf"/>
</dbReference>
<evidence type="ECO:0000313" key="5">
    <source>
        <dbReference type="EMBL" id="MBB5219483.1"/>
    </source>
</evidence>
<evidence type="ECO:0000313" key="6">
    <source>
        <dbReference type="Proteomes" id="UP000578697"/>
    </source>
</evidence>
<comment type="catalytic activity">
    <reaction evidence="1">
        <text>2-phosphoglycolate + H2O = glycolate + phosphate</text>
        <dbReference type="Rhea" id="RHEA:14369"/>
        <dbReference type="ChEBI" id="CHEBI:15377"/>
        <dbReference type="ChEBI" id="CHEBI:29805"/>
        <dbReference type="ChEBI" id="CHEBI:43474"/>
        <dbReference type="ChEBI" id="CHEBI:58033"/>
        <dbReference type="EC" id="3.1.3.18"/>
    </reaction>
</comment>
<protein>
    <recommendedName>
        <fullName evidence="4">phosphoglycolate phosphatase</fullName>
        <ecNumber evidence="4">3.1.3.18</ecNumber>
    </recommendedName>
</protein>
<dbReference type="EMBL" id="JACHFR010000003">
    <property type="protein sequence ID" value="MBB5219483.1"/>
    <property type="molecule type" value="Genomic_DNA"/>
</dbReference>
<comment type="pathway">
    <text evidence="2">Organic acid metabolism; glycolate biosynthesis; glycolate from 2-phosphoglycolate: step 1/1.</text>
</comment>
<proteinExistence type="inferred from homology"/>
<name>A0A840SJ07_9SPIR</name>
<reference evidence="5 6" key="1">
    <citation type="submission" date="2020-08" db="EMBL/GenBank/DDBJ databases">
        <title>Genomic Encyclopedia of Type Strains, Phase IV (KMG-IV): sequencing the most valuable type-strain genomes for metagenomic binning, comparative biology and taxonomic classification.</title>
        <authorList>
            <person name="Goeker M."/>
        </authorList>
    </citation>
    <scope>NUCLEOTIDE SEQUENCE [LARGE SCALE GENOMIC DNA]</scope>
    <source>
        <strain evidence="5 6">DSM 103679</strain>
    </source>
</reference>
<evidence type="ECO:0000256" key="3">
    <source>
        <dbReference type="ARBA" id="ARBA00006171"/>
    </source>
</evidence>
<dbReference type="SFLD" id="SFLDG01129">
    <property type="entry name" value="C1.5:_HAD__Beta-PGM__Phosphata"/>
    <property type="match status" value="1"/>
</dbReference>
<dbReference type="InterPro" id="IPR050155">
    <property type="entry name" value="HAD-like_hydrolase_sf"/>
</dbReference>
<dbReference type="GO" id="GO:0008967">
    <property type="term" value="F:phosphoglycolate phosphatase activity"/>
    <property type="evidence" value="ECO:0007669"/>
    <property type="project" value="UniProtKB-EC"/>
</dbReference>
<sequence length="223" mass="25628">MIEGIKAVAFDIDGTLYPSWKLFIRMPVYFFRHIGFYLKFNKVRDKLHRTAPLGDFFEYQARLFGAISKIPASEAKKLIKQISYDGLTPFFRRIKPFPYAYESIKAMKDSGFKIGILSDFPPEQKEDIWGIRDLCDVCIGSEESGALKPSKYPFGILAQKLNLKPEEILYVGNSKKYDVLGAKNAGMKSAYILTGFRKLFNLKLKEADFSFKSYRQLKNIVLN</sequence>
<dbReference type="InterPro" id="IPR006439">
    <property type="entry name" value="HAD-SF_hydro_IA"/>
</dbReference>
<accession>A0A840SJ07</accession>
<dbReference type="EC" id="3.1.3.18" evidence="4"/>
<evidence type="ECO:0000256" key="2">
    <source>
        <dbReference type="ARBA" id="ARBA00004818"/>
    </source>
</evidence>
<keyword evidence="6" id="KW-1185">Reference proteome</keyword>
<dbReference type="InterPro" id="IPR023214">
    <property type="entry name" value="HAD_sf"/>
</dbReference>